<keyword evidence="3" id="KW-1185">Reference proteome</keyword>
<organism evidence="2 3">
    <name type="scientific">Stephania cephalantha</name>
    <dbReference type="NCBI Taxonomy" id="152367"/>
    <lineage>
        <taxon>Eukaryota</taxon>
        <taxon>Viridiplantae</taxon>
        <taxon>Streptophyta</taxon>
        <taxon>Embryophyta</taxon>
        <taxon>Tracheophyta</taxon>
        <taxon>Spermatophyta</taxon>
        <taxon>Magnoliopsida</taxon>
        <taxon>Ranunculales</taxon>
        <taxon>Menispermaceae</taxon>
        <taxon>Menispermoideae</taxon>
        <taxon>Cissampelideae</taxon>
        <taxon>Stephania</taxon>
    </lineage>
</organism>
<evidence type="ECO:0000313" key="2">
    <source>
        <dbReference type="EMBL" id="KAK9105009.1"/>
    </source>
</evidence>
<sequence length="158" mass="17664">MNADGWIPREQILGAEALSKVPEEFVPQHPSNGNPPTLFLILHDLARRTKRNEFSASESSEILSFLDRAFIRLEASNGSIPLKQDLNEEAHRAFPDDKLLTKDGKPKEFFFSSDAQALVEHTRKVLVIEDGEVVHLKGAEVDISLLPKLQSIPHFLAS</sequence>
<proteinExistence type="predicted"/>
<dbReference type="Pfam" id="PF03200">
    <property type="entry name" value="Glyco_hydro_63"/>
    <property type="match status" value="1"/>
</dbReference>
<name>A0AAP0FF16_9MAGN</name>
<dbReference type="GO" id="GO:0004573">
    <property type="term" value="F:Glc3Man9GlcNAc2 oligosaccharide glucosidase activity"/>
    <property type="evidence" value="ECO:0007669"/>
    <property type="project" value="InterPro"/>
</dbReference>
<reference evidence="2 3" key="1">
    <citation type="submission" date="2024-01" db="EMBL/GenBank/DDBJ databases">
        <title>Genome assemblies of Stephania.</title>
        <authorList>
            <person name="Yang L."/>
        </authorList>
    </citation>
    <scope>NUCLEOTIDE SEQUENCE [LARGE SCALE GENOMIC DNA]</scope>
    <source>
        <strain evidence="2">JXDWG</strain>
        <tissue evidence="2">Leaf</tissue>
    </source>
</reference>
<gene>
    <name evidence="2" type="ORF">Scep_021853</name>
</gene>
<dbReference type="GO" id="GO:0005789">
    <property type="term" value="C:endoplasmic reticulum membrane"/>
    <property type="evidence" value="ECO:0007669"/>
    <property type="project" value="TreeGrafter"/>
</dbReference>
<dbReference type="InterPro" id="IPR031335">
    <property type="entry name" value="Glyco_hydro_63_C"/>
</dbReference>
<dbReference type="Proteomes" id="UP001419268">
    <property type="component" value="Unassembled WGS sequence"/>
</dbReference>
<evidence type="ECO:0000313" key="3">
    <source>
        <dbReference type="Proteomes" id="UP001419268"/>
    </source>
</evidence>
<evidence type="ECO:0000259" key="1">
    <source>
        <dbReference type="Pfam" id="PF03200"/>
    </source>
</evidence>
<feature type="domain" description="Glycosyl hydrolase family 63 C-terminal" evidence="1">
    <location>
        <begin position="1"/>
        <end position="75"/>
    </location>
</feature>
<accession>A0AAP0FF16</accession>
<dbReference type="InterPro" id="IPR012341">
    <property type="entry name" value="6hp_glycosidase-like_sf"/>
</dbReference>
<comment type="caution">
    <text evidence="2">The sequence shown here is derived from an EMBL/GenBank/DDBJ whole genome shotgun (WGS) entry which is preliminary data.</text>
</comment>
<dbReference type="AlphaFoldDB" id="A0AAP0FF16"/>
<dbReference type="EMBL" id="JBBNAG010000009">
    <property type="protein sequence ID" value="KAK9105009.1"/>
    <property type="molecule type" value="Genomic_DNA"/>
</dbReference>
<dbReference type="GO" id="GO:0006487">
    <property type="term" value="P:protein N-linked glycosylation"/>
    <property type="evidence" value="ECO:0007669"/>
    <property type="project" value="TreeGrafter"/>
</dbReference>
<dbReference type="PANTHER" id="PTHR10412">
    <property type="entry name" value="MANNOSYL-OLIGOSACCHARIDE GLUCOSIDASE"/>
    <property type="match status" value="1"/>
</dbReference>
<dbReference type="PANTHER" id="PTHR10412:SF20">
    <property type="entry name" value="MANNOSYL-OLIGOSACCHARIDE GLUCOSIDASE GCS1"/>
    <property type="match status" value="1"/>
</dbReference>
<dbReference type="GO" id="GO:0009311">
    <property type="term" value="P:oligosaccharide metabolic process"/>
    <property type="evidence" value="ECO:0007669"/>
    <property type="project" value="InterPro"/>
</dbReference>
<dbReference type="Gene3D" id="1.50.10.10">
    <property type="match status" value="1"/>
</dbReference>
<protein>
    <recommendedName>
        <fullName evidence="1">Glycosyl hydrolase family 63 C-terminal domain-containing protein</fullName>
    </recommendedName>
</protein>
<dbReference type="InterPro" id="IPR004888">
    <property type="entry name" value="Glycoside_hydrolase_63"/>
</dbReference>